<dbReference type="OrthoDB" id="199024at2759"/>
<dbReference type="SUPFAM" id="SSF53300">
    <property type="entry name" value="vWA-like"/>
    <property type="match status" value="1"/>
</dbReference>
<keyword evidence="4" id="KW-1185">Reference proteome</keyword>
<dbReference type="InterPro" id="IPR002035">
    <property type="entry name" value="VWF_A"/>
</dbReference>
<dbReference type="EnsemblMetazoa" id="CapteT48444">
    <property type="protein sequence ID" value="CapteP48444"/>
    <property type="gene ID" value="CapteG48444"/>
</dbReference>
<evidence type="ECO:0000313" key="4">
    <source>
        <dbReference type="Proteomes" id="UP000014760"/>
    </source>
</evidence>
<evidence type="ECO:0000313" key="3">
    <source>
        <dbReference type="EnsemblMetazoa" id="CapteP48444"/>
    </source>
</evidence>
<organism evidence="2">
    <name type="scientific">Capitella teleta</name>
    <name type="common">Polychaete worm</name>
    <dbReference type="NCBI Taxonomy" id="283909"/>
    <lineage>
        <taxon>Eukaryota</taxon>
        <taxon>Metazoa</taxon>
        <taxon>Spiralia</taxon>
        <taxon>Lophotrochozoa</taxon>
        <taxon>Annelida</taxon>
        <taxon>Polychaeta</taxon>
        <taxon>Sedentaria</taxon>
        <taxon>Scolecida</taxon>
        <taxon>Capitellidae</taxon>
        <taxon>Capitella</taxon>
    </lineage>
</organism>
<dbReference type="EMBL" id="KB300950">
    <property type="protein sequence ID" value="ELU06074.1"/>
    <property type="molecule type" value="Genomic_DNA"/>
</dbReference>
<dbReference type="PANTHER" id="PTHR24020">
    <property type="entry name" value="COLLAGEN ALPHA"/>
    <property type="match status" value="1"/>
</dbReference>
<dbReference type="EMBL" id="AMQN01007564">
    <property type="status" value="NOT_ANNOTATED_CDS"/>
    <property type="molecule type" value="Genomic_DNA"/>
</dbReference>
<dbReference type="PROSITE" id="PS50234">
    <property type="entry name" value="VWFA"/>
    <property type="match status" value="1"/>
</dbReference>
<dbReference type="OMA" id="STDCEIY"/>
<dbReference type="Gene3D" id="3.40.50.410">
    <property type="entry name" value="von Willebrand factor, type A domain"/>
    <property type="match status" value="1"/>
</dbReference>
<dbReference type="PRINTS" id="PR00453">
    <property type="entry name" value="VWFADOMAIN"/>
</dbReference>
<dbReference type="STRING" id="283909.R7UHS0"/>
<proteinExistence type="predicted"/>
<dbReference type="Pfam" id="PF00092">
    <property type="entry name" value="VWA"/>
    <property type="match status" value="1"/>
</dbReference>
<feature type="non-terminal residue" evidence="2">
    <location>
        <position position="1"/>
    </location>
</feature>
<gene>
    <name evidence="2" type="ORF">CAPTEDRAFT_48444</name>
</gene>
<reference evidence="3" key="3">
    <citation type="submission" date="2015-06" db="UniProtKB">
        <authorList>
            <consortium name="EnsemblMetazoa"/>
        </authorList>
    </citation>
    <scope>IDENTIFICATION</scope>
</reference>
<sequence>SRADIVLVLDSSGSVGLDNWNKVLNFSKTLVQSFPIIGGRGVQIGVLSYGTRAYVQFHMNEFDTKQELFNAIDKIEWKDQETNTSGGIITMRSEMFTEQNGDRKDVPNIGIVLTDG</sequence>
<evidence type="ECO:0000313" key="2">
    <source>
        <dbReference type="EMBL" id="ELU06074.1"/>
    </source>
</evidence>
<reference evidence="2 4" key="2">
    <citation type="journal article" date="2013" name="Nature">
        <title>Insights into bilaterian evolution from three spiralian genomes.</title>
        <authorList>
            <person name="Simakov O."/>
            <person name="Marletaz F."/>
            <person name="Cho S.J."/>
            <person name="Edsinger-Gonzales E."/>
            <person name="Havlak P."/>
            <person name="Hellsten U."/>
            <person name="Kuo D.H."/>
            <person name="Larsson T."/>
            <person name="Lv J."/>
            <person name="Arendt D."/>
            <person name="Savage R."/>
            <person name="Osoegawa K."/>
            <person name="de Jong P."/>
            <person name="Grimwood J."/>
            <person name="Chapman J.A."/>
            <person name="Shapiro H."/>
            <person name="Aerts A."/>
            <person name="Otillar R.P."/>
            <person name="Terry A.Y."/>
            <person name="Boore J.L."/>
            <person name="Grigoriev I.V."/>
            <person name="Lindberg D.R."/>
            <person name="Seaver E.C."/>
            <person name="Weisblat D.A."/>
            <person name="Putnam N.H."/>
            <person name="Rokhsar D.S."/>
        </authorList>
    </citation>
    <scope>NUCLEOTIDE SEQUENCE</scope>
    <source>
        <strain evidence="2 4">I ESC-2004</strain>
    </source>
</reference>
<dbReference type="InterPro" id="IPR050525">
    <property type="entry name" value="ECM_Assembly_Org"/>
</dbReference>
<name>R7UHS0_CAPTE</name>
<feature type="domain" description="VWFA" evidence="1">
    <location>
        <begin position="4"/>
        <end position="116"/>
    </location>
</feature>
<accession>R7UHS0</accession>
<feature type="non-terminal residue" evidence="2">
    <location>
        <position position="116"/>
    </location>
</feature>
<dbReference type="HOGENOM" id="CLU_008905_5_1_1"/>
<dbReference type="AlphaFoldDB" id="R7UHS0"/>
<dbReference type="CDD" id="cd01450">
    <property type="entry name" value="vWFA_subfamily_ECM"/>
    <property type="match status" value="1"/>
</dbReference>
<dbReference type="Proteomes" id="UP000014760">
    <property type="component" value="Unassembled WGS sequence"/>
</dbReference>
<evidence type="ECO:0000259" key="1">
    <source>
        <dbReference type="PROSITE" id="PS50234"/>
    </source>
</evidence>
<reference evidence="4" key="1">
    <citation type="submission" date="2012-12" db="EMBL/GenBank/DDBJ databases">
        <authorList>
            <person name="Hellsten U."/>
            <person name="Grimwood J."/>
            <person name="Chapman J.A."/>
            <person name="Shapiro H."/>
            <person name="Aerts A."/>
            <person name="Otillar R.P."/>
            <person name="Terry A.Y."/>
            <person name="Boore J.L."/>
            <person name="Simakov O."/>
            <person name="Marletaz F."/>
            <person name="Cho S.-J."/>
            <person name="Edsinger-Gonzales E."/>
            <person name="Havlak P."/>
            <person name="Kuo D.-H."/>
            <person name="Larsson T."/>
            <person name="Lv J."/>
            <person name="Arendt D."/>
            <person name="Savage R."/>
            <person name="Osoegawa K."/>
            <person name="de Jong P."/>
            <person name="Lindberg D.R."/>
            <person name="Seaver E.C."/>
            <person name="Weisblat D.A."/>
            <person name="Putnam N.H."/>
            <person name="Grigoriev I.V."/>
            <person name="Rokhsar D.S."/>
        </authorList>
    </citation>
    <scope>NUCLEOTIDE SEQUENCE</scope>
    <source>
        <strain evidence="4">I ESC-2004</strain>
    </source>
</reference>
<dbReference type="InterPro" id="IPR036465">
    <property type="entry name" value="vWFA_dom_sf"/>
</dbReference>
<dbReference type="PANTHER" id="PTHR24020:SF20">
    <property type="entry name" value="PH DOMAIN-CONTAINING PROTEIN"/>
    <property type="match status" value="1"/>
</dbReference>
<protein>
    <recommendedName>
        <fullName evidence="1">VWFA domain-containing protein</fullName>
    </recommendedName>
</protein>